<keyword evidence="3" id="KW-1185">Reference proteome</keyword>
<reference evidence="2" key="1">
    <citation type="submission" date="2023-03" db="EMBL/GenBank/DDBJ databases">
        <authorList>
            <person name="Julca I."/>
        </authorList>
    </citation>
    <scope>NUCLEOTIDE SEQUENCE</scope>
</reference>
<proteinExistence type="predicted"/>
<sequence length="149" mass="16493">MSSNNQNISTGKMVVENISCRKCGRKATLLPSGSADNQGRLYYRCPLHGWLKWFNHTNTESNSTSQGTRRRFFIGGESDGGNDQIRMGIELGSRNDEMGSMGEGITGNKMKLQCCKCRPKLDCLLMVVIAGVFVNVMVLLLVLVVLCKR</sequence>
<evidence type="ECO:0000313" key="3">
    <source>
        <dbReference type="Proteomes" id="UP001161247"/>
    </source>
</evidence>
<evidence type="ECO:0000256" key="1">
    <source>
        <dbReference type="SAM" id="Phobius"/>
    </source>
</evidence>
<dbReference type="Proteomes" id="UP001161247">
    <property type="component" value="Chromosome 2"/>
</dbReference>
<dbReference type="EMBL" id="OX459119">
    <property type="protein sequence ID" value="CAI9095383.1"/>
    <property type="molecule type" value="Genomic_DNA"/>
</dbReference>
<feature type="transmembrane region" description="Helical" evidence="1">
    <location>
        <begin position="124"/>
        <end position="147"/>
    </location>
</feature>
<keyword evidence="1" id="KW-0812">Transmembrane</keyword>
<name>A0AAV1CL33_OLDCO</name>
<protein>
    <submittedName>
        <fullName evidence="2">OLC1v1031322C1</fullName>
    </submittedName>
</protein>
<gene>
    <name evidence="2" type="ORF">OLC1_LOCUS6375</name>
</gene>
<accession>A0AAV1CL33</accession>
<dbReference type="AlphaFoldDB" id="A0AAV1CL33"/>
<keyword evidence="1" id="KW-0472">Membrane</keyword>
<organism evidence="2 3">
    <name type="scientific">Oldenlandia corymbosa var. corymbosa</name>
    <dbReference type="NCBI Taxonomy" id="529605"/>
    <lineage>
        <taxon>Eukaryota</taxon>
        <taxon>Viridiplantae</taxon>
        <taxon>Streptophyta</taxon>
        <taxon>Embryophyta</taxon>
        <taxon>Tracheophyta</taxon>
        <taxon>Spermatophyta</taxon>
        <taxon>Magnoliopsida</taxon>
        <taxon>eudicotyledons</taxon>
        <taxon>Gunneridae</taxon>
        <taxon>Pentapetalae</taxon>
        <taxon>asterids</taxon>
        <taxon>lamiids</taxon>
        <taxon>Gentianales</taxon>
        <taxon>Rubiaceae</taxon>
        <taxon>Rubioideae</taxon>
        <taxon>Spermacoceae</taxon>
        <taxon>Hedyotis-Oldenlandia complex</taxon>
        <taxon>Oldenlandia</taxon>
    </lineage>
</organism>
<keyword evidence="1" id="KW-1133">Transmembrane helix</keyword>
<evidence type="ECO:0000313" key="2">
    <source>
        <dbReference type="EMBL" id="CAI9095383.1"/>
    </source>
</evidence>